<name>A0A1G9R5F1_9FIRM</name>
<dbReference type="PANTHER" id="PTHR43156:SF2">
    <property type="entry name" value="STAGE II SPORULATION PROTEIN E"/>
    <property type="match status" value="1"/>
</dbReference>
<keyword evidence="4" id="KW-1185">Reference proteome</keyword>
<dbReference type="InterPro" id="IPR052016">
    <property type="entry name" value="Bact_Sigma-Reg"/>
</dbReference>
<dbReference type="GO" id="GO:0016791">
    <property type="term" value="F:phosphatase activity"/>
    <property type="evidence" value="ECO:0007669"/>
    <property type="project" value="TreeGrafter"/>
</dbReference>
<evidence type="ECO:0000256" key="1">
    <source>
        <dbReference type="ARBA" id="ARBA00022801"/>
    </source>
</evidence>
<dbReference type="Gene3D" id="3.30.450.20">
    <property type="entry name" value="PAS domain"/>
    <property type="match status" value="1"/>
</dbReference>
<dbReference type="Pfam" id="PF07228">
    <property type="entry name" value="SpoIIE"/>
    <property type="match status" value="1"/>
</dbReference>
<dbReference type="Proteomes" id="UP000199476">
    <property type="component" value="Unassembled WGS sequence"/>
</dbReference>
<dbReference type="PANTHER" id="PTHR43156">
    <property type="entry name" value="STAGE II SPORULATION PROTEIN E-RELATED"/>
    <property type="match status" value="1"/>
</dbReference>
<dbReference type="Gene3D" id="3.60.40.10">
    <property type="entry name" value="PPM-type phosphatase domain"/>
    <property type="match status" value="1"/>
</dbReference>
<dbReference type="InterPro" id="IPR036457">
    <property type="entry name" value="PPM-type-like_dom_sf"/>
</dbReference>
<dbReference type="RefSeq" id="WP_089761268.1">
    <property type="nucleotide sequence ID" value="NZ_FNGO01000020.1"/>
</dbReference>
<feature type="domain" description="PPM-type phosphatase" evidence="2">
    <location>
        <begin position="168"/>
        <end position="395"/>
    </location>
</feature>
<keyword evidence="1" id="KW-0378">Hydrolase</keyword>
<protein>
    <submittedName>
        <fullName evidence="3">Serine phosphatase RsbU, regulator of sigma subunit</fullName>
    </submittedName>
</protein>
<reference evidence="3 4" key="1">
    <citation type="submission" date="2016-10" db="EMBL/GenBank/DDBJ databases">
        <authorList>
            <person name="de Groot N.N."/>
        </authorList>
    </citation>
    <scope>NUCLEOTIDE SEQUENCE [LARGE SCALE GENOMIC DNA]</scope>
    <source>
        <strain evidence="3 4">SLAS-1</strain>
    </source>
</reference>
<gene>
    <name evidence="3" type="ORF">SAMN04488692_12022</name>
</gene>
<evidence type="ECO:0000259" key="2">
    <source>
        <dbReference type="SMART" id="SM00331"/>
    </source>
</evidence>
<dbReference type="SMART" id="SM00331">
    <property type="entry name" value="PP2C_SIG"/>
    <property type="match status" value="1"/>
</dbReference>
<dbReference type="AlphaFoldDB" id="A0A1G9R5F1"/>
<sequence length="399" mass="45734">MSEKKSAQIAPEDQFIENRCRLVQAALDSLSANIAILDDKGIIRYTNRSWKEHARENNLDPDKCSEGINYLKVTLNAKGEPTELTEAIKSVMRRKSDYYEKEYPCHGPDKKSWYRMKVTPYDDEGPYAVVIAHEDITEKKKGELKIEESLQKTKMLHDQFLPAGPPDIPGLDFAFHYQPANRLGGDFYNYVKLENKLIFYVSDVSGHDLSSSILNIFLREAINSYLLSASNSDEIKPADIVNYISRRFSEEDFPADYFISLVMGVMDIENYEINLVNAGFHFPPKLIIESSRPASLKCSGPPISYLTTRSEQKYEDCRFVLSENSTLLIYTDGLIEQRQAESSEEMYGEMRLMELITALDYRRPETLINKTCESLKQFRGETPVGDDITMMAIKNRKLK</sequence>
<dbReference type="OrthoDB" id="9763484at2"/>
<evidence type="ECO:0000313" key="3">
    <source>
        <dbReference type="EMBL" id="SDM18536.1"/>
    </source>
</evidence>
<proteinExistence type="predicted"/>
<evidence type="ECO:0000313" key="4">
    <source>
        <dbReference type="Proteomes" id="UP000199476"/>
    </source>
</evidence>
<dbReference type="EMBL" id="FNGO01000020">
    <property type="protein sequence ID" value="SDM18536.1"/>
    <property type="molecule type" value="Genomic_DNA"/>
</dbReference>
<dbReference type="STRING" id="321763.SAMN04488692_12022"/>
<accession>A0A1G9R5F1</accession>
<dbReference type="InterPro" id="IPR001932">
    <property type="entry name" value="PPM-type_phosphatase-like_dom"/>
</dbReference>
<organism evidence="3 4">
    <name type="scientific">Halarsenatibacter silvermanii</name>
    <dbReference type="NCBI Taxonomy" id="321763"/>
    <lineage>
        <taxon>Bacteria</taxon>
        <taxon>Bacillati</taxon>
        <taxon>Bacillota</taxon>
        <taxon>Clostridia</taxon>
        <taxon>Halanaerobiales</taxon>
        <taxon>Halarsenatibacteraceae</taxon>
        <taxon>Halarsenatibacter</taxon>
    </lineage>
</organism>